<dbReference type="Gene3D" id="2.30.110.10">
    <property type="entry name" value="Electron Transport, Fmn-binding Protein, Chain A"/>
    <property type="match status" value="1"/>
</dbReference>
<feature type="domain" description="Flavin reductase like" evidence="2">
    <location>
        <begin position="13"/>
        <end position="157"/>
    </location>
</feature>
<organism evidence="3 4">
    <name type="scientific">Streptomyces boetiae</name>
    <dbReference type="NCBI Taxonomy" id="3075541"/>
    <lineage>
        <taxon>Bacteria</taxon>
        <taxon>Bacillati</taxon>
        <taxon>Actinomycetota</taxon>
        <taxon>Actinomycetes</taxon>
        <taxon>Kitasatosporales</taxon>
        <taxon>Streptomycetaceae</taxon>
        <taxon>Streptomyces</taxon>
    </lineage>
</organism>
<evidence type="ECO:0000313" key="4">
    <source>
        <dbReference type="Proteomes" id="UP001183388"/>
    </source>
</evidence>
<gene>
    <name evidence="3" type="ORF">RM780_05890</name>
</gene>
<dbReference type="Pfam" id="PF01613">
    <property type="entry name" value="Flavin_Reduct"/>
    <property type="match status" value="1"/>
</dbReference>
<dbReference type="Proteomes" id="UP001183388">
    <property type="component" value="Unassembled WGS sequence"/>
</dbReference>
<evidence type="ECO:0000259" key="2">
    <source>
        <dbReference type="SMART" id="SM00903"/>
    </source>
</evidence>
<dbReference type="SMART" id="SM00903">
    <property type="entry name" value="Flavin_Reduct"/>
    <property type="match status" value="1"/>
</dbReference>
<dbReference type="EMBL" id="JAVREN010000006">
    <property type="protein sequence ID" value="MDT0306490.1"/>
    <property type="molecule type" value="Genomic_DNA"/>
</dbReference>
<name>A0ABU2L4K0_9ACTN</name>
<dbReference type="InterPro" id="IPR012349">
    <property type="entry name" value="Split_barrel_FMN-bd"/>
</dbReference>
<dbReference type="RefSeq" id="WP_311629419.1">
    <property type="nucleotide sequence ID" value="NZ_JAVREN010000006.1"/>
</dbReference>
<dbReference type="EC" id="1.-.-.-" evidence="3"/>
<keyword evidence="4" id="KW-1185">Reference proteome</keyword>
<keyword evidence="1 3" id="KW-0560">Oxidoreductase</keyword>
<accession>A0ABU2L4K0</accession>
<evidence type="ECO:0000256" key="1">
    <source>
        <dbReference type="ARBA" id="ARBA00023002"/>
    </source>
</evidence>
<dbReference type="GO" id="GO:0016491">
    <property type="term" value="F:oxidoreductase activity"/>
    <property type="evidence" value="ECO:0007669"/>
    <property type="project" value="UniProtKB-KW"/>
</dbReference>
<dbReference type="SUPFAM" id="SSF50475">
    <property type="entry name" value="FMN-binding split barrel"/>
    <property type="match status" value="1"/>
</dbReference>
<dbReference type="InterPro" id="IPR050268">
    <property type="entry name" value="NADH-dep_flavin_reductase"/>
</dbReference>
<reference evidence="4" key="1">
    <citation type="submission" date="2023-07" db="EMBL/GenBank/DDBJ databases">
        <title>30 novel species of actinomycetes from the DSMZ collection.</title>
        <authorList>
            <person name="Nouioui I."/>
        </authorList>
    </citation>
    <scope>NUCLEOTIDE SEQUENCE [LARGE SCALE GENOMIC DNA]</scope>
    <source>
        <strain evidence="4">DSM 44917</strain>
    </source>
</reference>
<sequence>MTTAADAAFRAALSRFASGVVIVTTRDGAGKPHGFTATSFCSVSLDPPLVLVCLARSARCHPVFARAEAFAISVLRHGQEPVARRFASRAADKFADGDLETTAHGSVVPAGALAVLECDVAQRQGVGDHTLLVGRVVSVPVTAPGAPAVYFDRSFTTLSTEGR</sequence>
<comment type="caution">
    <text evidence="3">The sequence shown here is derived from an EMBL/GenBank/DDBJ whole genome shotgun (WGS) entry which is preliminary data.</text>
</comment>
<dbReference type="PANTHER" id="PTHR30466">
    <property type="entry name" value="FLAVIN REDUCTASE"/>
    <property type="match status" value="1"/>
</dbReference>
<dbReference type="PANTHER" id="PTHR30466:SF1">
    <property type="entry name" value="FMN REDUCTASE (NADH) RUTF"/>
    <property type="match status" value="1"/>
</dbReference>
<dbReference type="InterPro" id="IPR002563">
    <property type="entry name" value="Flavin_Rdtase-like_dom"/>
</dbReference>
<protein>
    <submittedName>
        <fullName evidence="3">Flavin reductase family protein</fullName>
        <ecNumber evidence="3">1.-.-.-</ecNumber>
    </submittedName>
</protein>
<proteinExistence type="predicted"/>
<evidence type="ECO:0000313" key="3">
    <source>
        <dbReference type="EMBL" id="MDT0306490.1"/>
    </source>
</evidence>